<dbReference type="Gene3D" id="3.40.710.10">
    <property type="entry name" value="DD-peptidase/beta-lactamase superfamily"/>
    <property type="match status" value="1"/>
</dbReference>
<accession>A0ABT9WUW0</accession>
<proteinExistence type="predicted"/>
<feature type="signal peptide" evidence="2">
    <location>
        <begin position="1"/>
        <end position="28"/>
    </location>
</feature>
<dbReference type="Pfam" id="PF00395">
    <property type="entry name" value="SLH"/>
    <property type="match status" value="2"/>
</dbReference>
<dbReference type="PANTHER" id="PTHR46825:SF9">
    <property type="entry name" value="BETA-LACTAMASE-RELATED DOMAIN-CONTAINING PROTEIN"/>
    <property type="match status" value="1"/>
</dbReference>
<evidence type="ECO:0000313" key="4">
    <source>
        <dbReference type="EMBL" id="MDQ0176565.1"/>
    </source>
</evidence>
<protein>
    <submittedName>
        <fullName evidence="4">CubicO group peptidase (Beta-lactamase class C family)</fullName>
    </submittedName>
</protein>
<dbReference type="InterPro" id="IPR001119">
    <property type="entry name" value="SLH_dom"/>
</dbReference>
<dbReference type="EMBL" id="JAUSTT010000013">
    <property type="protein sequence ID" value="MDQ0176565.1"/>
    <property type="molecule type" value="Genomic_DNA"/>
</dbReference>
<keyword evidence="1 2" id="KW-0732">Signal</keyword>
<dbReference type="PROSITE" id="PS51272">
    <property type="entry name" value="SLH"/>
    <property type="match status" value="1"/>
</dbReference>
<comment type="caution">
    <text evidence="4">The sequence shown here is derived from an EMBL/GenBank/DDBJ whole genome shotgun (WGS) entry which is preliminary data.</text>
</comment>
<feature type="chain" id="PRO_5045212067" evidence="2">
    <location>
        <begin position="29"/>
        <end position="682"/>
    </location>
</feature>
<name>A0ABT9WUW0_9BACI</name>
<dbReference type="InterPro" id="IPR050491">
    <property type="entry name" value="AmpC-like"/>
</dbReference>
<sequence length="682" mass="76027">MKSFSKWRLPQLLVIVLLALTVISPVPAAAAPDISAETPQHADLTAENAETFLDEFFSDPDVKQYYTGAAIVVVKDGKTILQKGYGYADAAKKETVDPSKSVFRLASVSKVFTATAVMQLVEQGKIDLQDDIATYLGDITYDNPFKKPVTVEHLLTHTTGFQIRDPKPTDIHHDFDQFVEIEDYVRENMPPVVREPGTSYMYDNFASMLQGLIVEKVSGIPFQTYMEQHVFNPLNMKNSSFLLDDRLKENLAVGYEGNGEPLEMYTLTPTVMPQGGMLSTAEDIAKFMIAFLNGGSIESTQILSQDSTKAMTVYRSNMHPLLPDTTYGFEAPLQIPGTGSSSNVITKGGDMPGNSSYLWLIPEENTGVFITYNNMGALRNLLYPAFMTYFFPQYMEPVEFEAFEPDTAEELSKYNGLYVDLRAKSMVTTVEQEEGNLTVSDSLLGKRSLVQVGPDLFMDENKQLTAFKRGEDGSIMYLKEPYLNPLGYGQKGQLPVGFKDIDSKHPYAEFILGLQSIGIFENDHTIAFEPERSITRAEYVEDLLHTFGWPKSEQPVQFEDVKGHPAASAIQGALEIGLIENKDGFFYPDRAISRQEAAAMIWRVVSAMIPSEMYSDVKLAGETDEWAIPAVQMMVAFGYYGPEVQPPAQDGSIDFLSKQPLTHQEEAALLYKLLTKTQPKLQ</sequence>
<evidence type="ECO:0000256" key="2">
    <source>
        <dbReference type="SAM" id="SignalP"/>
    </source>
</evidence>
<evidence type="ECO:0000256" key="1">
    <source>
        <dbReference type="ARBA" id="ARBA00022729"/>
    </source>
</evidence>
<dbReference type="PANTHER" id="PTHR46825">
    <property type="entry name" value="D-ALANYL-D-ALANINE-CARBOXYPEPTIDASE/ENDOPEPTIDASE AMPH"/>
    <property type="match status" value="1"/>
</dbReference>
<evidence type="ECO:0000313" key="5">
    <source>
        <dbReference type="Proteomes" id="UP001223586"/>
    </source>
</evidence>
<dbReference type="InterPro" id="IPR012338">
    <property type="entry name" value="Beta-lactam/transpept-like"/>
</dbReference>
<organism evidence="4 5">
    <name type="scientific">Bacillus chungangensis</name>
    <dbReference type="NCBI Taxonomy" id="587633"/>
    <lineage>
        <taxon>Bacteria</taxon>
        <taxon>Bacillati</taxon>
        <taxon>Bacillota</taxon>
        <taxon>Bacilli</taxon>
        <taxon>Bacillales</taxon>
        <taxon>Bacillaceae</taxon>
        <taxon>Bacillus</taxon>
    </lineage>
</organism>
<dbReference type="Pfam" id="PF00144">
    <property type="entry name" value="Beta-lactamase"/>
    <property type="match status" value="1"/>
</dbReference>
<gene>
    <name evidence="4" type="ORF">J2S08_002409</name>
</gene>
<keyword evidence="5" id="KW-1185">Reference proteome</keyword>
<dbReference type="RefSeq" id="WP_307229803.1">
    <property type="nucleotide sequence ID" value="NZ_JAUSTT010000013.1"/>
</dbReference>
<dbReference type="SUPFAM" id="SSF56601">
    <property type="entry name" value="beta-lactamase/transpeptidase-like"/>
    <property type="match status" value="1"/>
</dbReference>
<dbReference type="Proteomes" id="UP001223586">
    <property type="component" value="Unassembled WGS sequence"/>
</dbReference>
<reference evidence="4 5" key="1">
    <citation type="submission" date="2023-07" db="EMBL/GenBank/DDBJ databases">
        <title>Genomic Encyclopedia of Type Strains, Phase IV (KMG-IV): sequencing the most valuable type-strain genomes for metagenomic binning, comparative biology and taxonomic classification.</title>
        <authorList>
            <person name="Goeker M."/>
        </authorList>
    </citation>
    <scope>NUCLEOTIDE SEQUENCE [LARGE SCALE GENOMIC DNA]</scope>
    <source>
        <strain evidence="4 5">DSM 23837</strain>
    </source>
</reference>
<evidence type="ECO:0000259" key="3">
    <source>
        <dbReference type="PROSITE" id="PS51272"/>
    </source>
</evidence>
<feature type="domain" description="SLH" evidence="3">
    <location>
        <begin position="553"/>
        <end position="615"/>
    </location>
</feature>
<dbReference type="InterPro" id="IPR001466">
    <property type="entry name" value="Beta-lactam-related"/>
</dbReference>